<evidence type="ECO:0000256" key="2">
    <source>
        <dbReference type="ARBA" id="ARBA00009441"/>
    </source>
</evidence>
<dbReference type="GO" id="GO:0005524">
    <property type="term" value="F:ATP binding"/>
    <property type="evidence" value="ECO:0007669"/>
    <property type="project" value="UniProtKB-KW"/>
</dbReference>
<dbReference type="AlphaFoldDB" id="A0A0H3U804"/>
<evidence type="ECO:0000256" key="7">
    <source>
        <dbReference type="ARBA" id="ARBA00023204"/>
    </source>
</evidence>
<reference evidence="12" key="1">
    <citation type="submission" date="2013-08" db="EMBL/GenBank/DDBJ databases">
        <title>Comparison of modified E. coli strains.</title>
        <authorList>
            <person name="Juergensen J."/>
            <person name="Bonge A."/>
            <person name="Streit W.R."/>
        </authorList>
    </citation>
    <scope>NUCLEOTIDE SEQUENCE</scope>
</reference>
<keyword evidence="7 9" id="KW-0234">DNA repair</keyword>
<evidence type="ECO:0000256" key="3">
    <source>
        <dbReference type="ARBA" id="ARBA00021315"/>
    </source>
</evidence>
<proteinExistence type="inferred from homology"/>
<dbReference type="EMBL" id="KF540244">
    <property type="protein sequence ID" value="AIF26739.1"/>
    <property type="molecule type" value="Genomic_DNA"/>
</dbReference>
<evidence type="ECO:0000256" key="5">
    <source>
        <dbReference type="ARBA" id="ARBA00022763"/>
    </source>
</evidence>
<evidence type="ECO:0000256" key="6">
    <source>
        <dbReference type="ARBA" id="ARBA00022840"/>
    </source>
</evidence>
<dbReference type="GO" id="GO:0006310">
    <property type="term" value="P:DNA recombination"/>
    <property type="evidence" value="ECO:0007669"/>
    <property type="project" value="InterPro"/>
</dbReference>
<dbReference type="InterPro" id="IPR003395">
    <property type="entry name" value="RecF/RecN/SMC_N"/>
</dbReference>
<organism evidence="12">
    <name type="scientific">uncultured bacterium fosmid pJB84G2</name>
    <dbReference type="NCBI Taxonomy" id="1478072"/>
    <lineage>
        <taxon>Bacteria</taxon>
        <taxon>environmental samples</taxon>
    </lineage>
</organism>
<comment type="function">
    <text evidence="1 9">May be involved in recombinational repair of damaged DNA.</text>
</comment>
<dbReference type="Gene3D" id="3.40.50.300">
    <property type="entry name" value="P-loop containing nucleotide triphosphate hydrolases"/>
    <property type="match status" value="2"/>
</dbReference>
<evidence type="ECO:0000313" key="12">
    <source>
        <dbReference type="EMBL" id="AIF26739.1"/>
    </source>
</evidence>
<accession>A0A0H3U804</accession>
<dbReference type="PIRSF" id="PIRSF003128">
    <property type="entry name" value="RecN"/>
    <property type="match status" value="1"/>
</dbReference>
<dbReference type="PANTHER" id="PTHR11059:SF0">
    <property type="entry name" value="DNA REPAIR PROTEIN RECN"/>
    <property type="match status" value="1"/>
</dbReference>
<dbReference type="GO" id="GO:0006281">
    <property type="term" value="P:DNA repair"/>
    <property type="evidence" value="ECO:0007669"/>
    <property type="project" value="UniProtKB-KW"/>
</dbReference>
<evidence type="ECO:0000256" key="8">
    <source>
        <dbReference type="ARBA" id="ARBA00033408"/>
    </source>
</evidence>
<evidence type="ECO:0000256" key="9">
    <source>
        <dbReference type="PIRNR" id="PIRNR003128"/>
    </source>
</evidence>
<protein>
    <recommendedName>
        <fullName evidence="3 9">DNA repair protein RecN</fullName>
    </recommendedName>
    <alternativeName>
        <fullName evidence="8 9">Recombination protein N</fullName>
    </alternativeName>
</protein>
<dbReference type="PANTHER" id="PTHR11059">
    <property type="entry name" value="DNA REPAIR PROTEIN RECN"/>
    <property type="match status" value="1"/>
</dbReference>
<keyword evidence="5 9" id="KW-0227">DNA damage</keyword>
<name>A0A0H3U804_9BACT</name>
<dbReference type="InterPro" id="IPR004604">
    <property type="entry name" value="DNA_recomb/repair_RecN"/>
</dbReference>
<feature type="coiled-coil region" evidence="10">
    <location>
        <begin position="167"/>
        <end position="201"/>
    </location>
</feature>
<evidence type="ECO:0000256" key="4">
    <source>
        <dbReference type="ARBA" id="ARBA00022741"/>
    </source>
</evidence>
<sequence>MLERLVVTNLAILENIDISFKNGFTVLTGATGAGKSLVIDSLSLLLGSRASSELIRQGEEKATVKGYFSINNKRLESTLLNLDIPSSDGNVTIERIITGNKNIVKINGITVSLNDLNKVSKFLADIHNQFDVIKMLNPENYLDIVDGYSFDLIFPYKNSYIENLTKYRNAKDDYDMLIDKKKKIEESREFFEYQLKELKEINLKDGEIEDINNEISLLSNYDKIYSLSQEADEIIHSDFNDKLYDLVGVLSNISKLQNQYQSVSEKLKDYYYEIDDTIQQLSKDFKHLDYDPKRLDELQGRLSELSSLQKKYKKTIPELIDYINELESLVGEKNNIDIEINVKKQELDNCYQEVINKGNDLTTVRKKVAAIIEKEIIKNLKDLLLKVNFEIDFKKDEDVIFYEDGLDQIDFKIETNIGEGMKSLDKVISGGEASRIMLAFKAIFIKANKISTVIFDEIDTGVSGEAAESVAKKIYDISLSSQVIAITHLPQVASLSDHHILVKKEVKDGRTYTNISELNLNEKIMEIAHLISSGSITEKQIEYAKEMVLRSRNN</sequence>
<dbReference type="SUPFAM" id="SSF52540">
    <property type="entry name" value="P-loop containing nucleoside triphosphate hydrolases"/>
    <property type="match status" value="2"/>
</dbReference>
<dbReference type="GO" id="GO:0009432">
    <property type="term" value="P:SOS response"/>
    <property type="evidence" value="ECO:0007669"/>
    <property type="project" value="TreeGrafter"/>
</dbReference>
<dbReference type="GO" id="GO:0043590">
    <property type="term" value="C:bacterial nucleoid"/>
    <property type="evidence" value="ECO:0007669"/>
    <property type="project" value="TreeGrafter"/>
</dbReference>
<keyword evidence="10" id="KW-0175">Coiled coil</keyword>
<keyword evidence="6" id="KW-0067">ATP-binding</keyword>
<dbReference type="Pfam" id="PF02463">
    <property type="entry name" value="SMC_N"/>
    <property type="match status" value="1"/>
</dbReference>
<evidence type="ECO:0000256" key="1">
    <source>
        <dbReference type="ARBA" id="ARBA00003618"/>
    </source>
</evidence>
<feature type="domain" description="RecF/RecN/SMC N-terminal" evidence="11">
    <location>
        <begin position="1"/>
        <end position="504"/>
    </location>
</feature>
<keyword evidence="4" id="KW-0547">Nucleotide-binding</keyword>
<dbReference type="InterPro" id="IPR027417">
    <property type="entry name" value="P-loop_NTPase"/>
</dbReference>
<dbReference type="NCBIfam" id="TIGR00634">
    <property type="entry name" value="recN"/>
    <property type="match status" value="1"/>
</dbReference>
<comment type="similarity">
    <text evidence="2 9">Belongs to the RecN family.</text>
</comment>
<dbReference type="CDD" id="cd03241">
    <property type="entry name" value="ABC_RecN"/>
    <property type="match status" value="1"/>
</dbReference>
<feature type="coiled-coil region" evidence="10">
    <location>
        <begin position="253"/>
        <end position="315"/>
    </location>
</feature>
<evidence type="ECO:0000259" key="11">
    <source>
        <dbReference type="Pfam" id="PF02463"/>
    </source>
</evidence>
<evidence type="ECO:0000256" key="10">
    <source>
        <dbReference type="SAM" id="Coils"/>
    </source>
</evidence>